<protein>
    <submittedName>
        <fullName evidence="1">Uncharacterized protein</fullName>
    </submittedName>
</protein>
<gene>
    <name evidence="1" type="ORF">NQ176_g1765</name>
</gene>
<evidence type="ECO:0000313" key="2">
    <source>
        <dbReference type="Proteomes" id="UP001143910"/>
    </source>
</evidence>
<dbReference type="Proteomes" id="UP001143910">
    <property type="component" value="Unassembled WGS sequence"/>
</dbReference>
<accession>A0ACC1NRD1</accession>
<sequence length="506" mass="58246">MLRQDFNRIDPKRRNVIDHRRKQFASAQYKEAEYTHRLNFYAEPPTADITLEQFEQWAIDRLRVLAELEACSFRNKSPAETATYMKPLLEKYLPLDSNSSSSTKLAAQRQKDHYSHFILRLAFSSTEDLRRRFTRVETMLFRIRFNSDDSSDRATFVSSLDFDWWHPVSDDEKRQYAAELAAVSSTNRRNVAGAGGNEDEGWFCVDWERVPDLVESRRVFLKAGKAFCPAREQSSMVVAEFSTRLEKQLALTARALPRLDEDDRLTPILNHLSKNFITPDAAYMSNTTAPDGAVISAANIDTLSQHFPACMSHLHRSLRRDAHLKHYGRLQYSLFLKGIGLNLEEALAFWRSSFHKITDDTFNKEYRYNVRHAYGDVGGDSNRRGGGYSSFSCQKILTEHPPGPGEAHGCPYRHFNLENLNALVQSMGVNDRSVLQGVKEDKDNLKYHMACNRVFEHLHKQEIKKAKDESIMTANQLETIVHPNEYFKRSYLLKNLGKETDAKMEG</sequence>
<comment type="caution">
    <text evidence="1">The sequence shown here is derived from an EMBL/GenBank/DDBJ whole genome shotgun (WGS) entry which is preliminary data.</text>
</comment>
<reference evidence="1" key="1">
    <citation type="submission" date="2022-08" db="EMBL/GenBank/DDBJ databases">
        <title>Genome Sequence of Lecanicillium fungicola.</title>
        <authorList>
            <person name="Buettner E."/>
        </authorList>
    </citation>
    <scope>NUCLEOTIDE SEQUENCE</scope>
    <source>
        <strain evidence="1">Babe33</strain>
    </source>
</reference>
<name>A0ACC1NRD1_9HYPO</name>
<organism evidence="1 2">
    <name type="scientific">Zarea fungicola</name>
    <dbReference type="NCBI Taxonomy" id="93591"/>
    <lineage>
        <taxon>Eukaryota</taxon>
        <taxon>Fungi</taxon>
        <taxon>Dikarya</taxon>
        <taxon>Ascomycota</taxon>
        <taxon>Pezizomycotina</taxon>
        <taxon>Sordariomycetes</taxon>
        <taxon>Hypocreomycetidae</taxon>
        <taxon>Hypocreales</taxon>
        <taxon>Cordycipitaceae</taxon>
        <taxon>Zarea</taxon>
    </lineage>
</organism>
<evidence type="ECO:0000313" key="1">
    <source>
        <dbReference type="EMBL" id="KAJ2981852.1"/>
    </source>
</evidence>
<proteinExistence type="predicted"/>
<keyword evidence="2" id="KW-1185">Reference proteome</keyword>
<dbReference type="EMBL" id="JANJQO010000107">
    <property type="protein sequence ID" value="KAJ2981852.1"/>
    <property type="molecule type" value="Genomic_DNA"/>
</dbReference>